<dbReference type="RefSeq" id="WP_170130584.1">
    <property type="nucleotide sequence ID" value="NZ_QJJS01000001.1"/>
</dbReference>
<gene>
    <name evidence="2" type="ORF">C7444_101228</name>
</gene>
<reference evidence="2 3" key="1">
    <citation type="submission" date="2018-05" db="EMBL/GenBank/DDBJ databases">
        <title>Genomic Encyclopedia of Type Strains, Phase IV (KMG-IV): sequencing the most valuable type-strain genomes for metagenomic binning, comparative biology and taxonomic classification.</title>
        <authorList>
            <person name="Goeker M."/>
        </authorList>
    </citation>
    <scope>NUCLEOTIDE SEQUENCE [LARGE SCALE GENOMIC DNA]</scope>
    <source>
        <strain evidence="2 3">DSM 566</strain>
    </source>
</reference>
<feature type="transmembrane region" description="Helical" evidence="1">
    <location>
        <begin position="64"/>
        <end position="85"/>
    </location>
</feature>
<feature type="transmembrane region" description="Helical" evidence="1">
    <location>
        <begin position="117"/>
        <end position="135"/>
    </location>
</feature>
<keyword evidence="1" id="KW-1133">Transmembrane helix</keyword>
<evidence type="ECO:0000313" key="3">
    <source>
        <dbReference type="Proteomes" id="UP000247811"/>
    </source>
</evidence>
<feature type="transmembrane region" description="Helical" evidence="1">
    <location>
        <begin position="92"/>
        <end position="111"/>
    </location>
</feature>
<protein>
    <submittedName>
        <fullName evidence="2">Uncharacterized protein</fullName>
    </submittedName>
</protein>
<feature type="transmembrane region" description="Helical" evidence="1">
    <location>
        <begin position="250"/>
        <end position="267"/>
    </location>
</feature>
<sequence>MTGAALAGLALKLLLVATALLLASLAARRSGHAMAGLLSGLPMVVGPVLGLLLLDGRAAQAQAMAAATLVCLPAMLLHSVVFAALAQRGGSWPRCMTGATLAFAMLATGLLTWRPPVGAAVLLALGLPSLATWGLQRQADRLQQALHRSGRVDTSTGAVAIPNGELGLRIVAAVALAATVLAGAPMGLPDTFSGALLALPIAGSVLPCFTLPRHGALATVRLLAGFARGLHGMVAYTTVMALGLDRAPPALVWPLGMAAAVLAAAGARRLGPNPCAHVGREGAA</sequence>
<accession>A0A318H906</accession>
<organism evidence="2 3">
    <name type="scientific">Sphaerotilus hippei</name>
    <dbReference type="NCBI Taxonomy" id="744406"/>
    <lineage>
        <taxon>Bacteria</taxon>
        <taxon>Pseudomonadati</taxon>
        <taxon>Pseudomonadota</taxon>
        <taxon>Betaproteobacteria</taxon>
        <taxon>Burkholderiales</taxon>
        <taxon>Sphaerotilaceae</taxon>
        <taxon>Sphaerotilus</taxon>
    </lineage>
</organism>
<keyword evidence="3" id="KW-1185">Reference proteome</keyword>
<feature type="transmembrane region" description="Helical" evidence="1">
    <location>
        <begin position="223"/>
        <end position="244"/>
    </location>
</feature>
<evidence type="ECO:0000256" key="1">
    <source>
        <dbReference type="SAM" id="Phobius"/>
    </source>
</evidence>
<dbReference type="EMBL" id="QJJS01000001">
    <property type="protein sequence ID" value="PXW99398.1"/>
    <property type="molecule type" value="Genomic_DNA"/>
</dbReference>
<dbReference type="Proteomes" id="UP000247811">
    <property type="component" value="Unassembled WGS sequence"/>
</dbReference>
<proteinExistence type="predicted"/>
<keyword evidence="1" id="KW-0472">Membrane</keyword>
<name>A0A318H906_9BURK</name>
<comment type="caution">
    <text evidence="2">The sequence shown here is derived from an EMBL/GenBank/DDBJ whole genome shotgun (WGS) entry which is preliminary data.</text>
</comment>
<dbReference type="AlphaFoldDB" id="A0A318H906"/>
<feature type="transmembrane region" description="Helical" evidence="1">
    <location>
        <begin position="192"/>
        <end position="211"/>
    </location>
</feature>
<feature type="transmembrane region" description="Helical" evidence="1">
    <location>
        <begin position="166"/>
        <end position="186"/>
    </location>
</feature>
<evidence type="ECO:0000313" key="2">
    <source>
        <dbReference type="EMBL" id="PXW99398.1"/>
    </source>
</evidence>
<keyword evidence="1" id="KW-0812">Transmembrane</keyword>